<feature type="chain" id="PRO_5047211703" evidence="3">
    <location>
        <begin position="28"/>
        <end position="353"/>
    </location>
</feature>
<keyword evidence="2" id="KW-0574">Periplasm</keyword>
<name>A0ABR9GN74_9HYPH</name>
<dbReference type="Gene3D" id="3.40.190.10">
    <property type="entry name" value="Periplasmic binding protein-like II"/>
    <property type="match status" value="2"/>
</dbReference>
<reference evidence="4 5" key="1">
    <citation type="submission" date="2020-09" db="EMBL/GenBank/DDBJ databases">
        <title>Draft Genome Sequence of Aminobacter carboxidus type strain DSM 1086, a soil Gram-negative carboxydobacterium.</title>
        <authorList>
            <person name="Turrini P."/>
            <person name="Tescari M."/>
            <person name="Artuso I."/>
            <person name="Lugli G.A."/>
            <person name="Frangipani E."/>
            <person name="Ventura M."/>
            <person name="Visca P."/>
        </authorList>
    </citation>
    <scope>NUCLEOTIDE SEQUENCE [LARGE SCALE GENOMIC DNA]</scope>
    <source>
        <strain evidence="4 5">DSM 1086</strain>
    </source>
</reference>
<feature type="signal peptide" evidence="3">
    <location>
        <begin position="1"/>
        <end position="27"/>
    </location>
</feature>
<keyword evidence="1 3" id="KW-0732">Signal</keyword>
<protein>
    <submittedName>
        <fullName evidence="4">Extracellular solute-binding protein</fullName>
    </submittedName>
</protein>
<gene>
    <name evidence="4" type="ORF">IHE39_12545</name>
</gene>
<organism evidence="4 5">
    <name type="scientific">Aminobacter carboxidus</name>
    <dbReference type="NCBI Taxonomy" id="376165"/>
    <lineage>
        <taxon>Bacteria</taxon>
        <taxon>Pseudomonadati</taxon>
        <taxon>Pseudomonadota</taxon>
        <taxon>Alphaproteobacteria</taxon>
        <taxon>Hyphomicrobiales</taxon>
        <taxon>Phyllobacteriaceae</taxon>
        <taxon>Aminobacter</taxon>
    </lineage>
</organism>
<proteinExistence type="predicted"/>
<sequence length="353" mass="38110">MTGNFVKPCIAFALSLALGVAGGQASAAELRIGGVGGAAQAAATEAMVKPYEAMSGAKIIEDEYDQKLAEIRSQQEAKSLKWDIIMVGPSIGPLACDEGLLEDISGKDIVKQSDFTKPLIPCLVPMFSSSGVMVYNGAKLGDNGPKTWADFWDVKKFPGKRGFYNAPNETIELALLADGVSTADLTKVLTSPGGIDRAFKKLDELKPNIQWWNSSSEALQLLASGDIAMTYAWNGRVTKANMDDKRDFRIVWDAGHLNGSEYYAVMKNTPNLDGAVGFLKFAAEAKQQAAFTNITPYAPLNNAAVPLLDPSLAEVLPSSHMNTAVDQDDPAYVSFWLDNMDNLNERFAAWQAQ</sequence>
<comment type="caution">
    <text evidence="4">The sequence shown here is derived from an EMBL/GenBank/DDBJ whole genome shotgun (WGS) entry which is preliminary data.</text>
</comment>
<dbReference type="Proteomes" id="UP000598227">
    <property type="component" value="Unassembled WGS sequence"/>
</dbReference>
<dbReference type="InterPro" id="IPR006059">
    <property type="entry name" value="SBP"/>
</dbReference>
<evidence type="ECO:0000313" key="4">
    <source>
        <dbReference type="EMBL" id="MBE1205119.1"/>
    </source>
</evidence>
<dbReference type="Pfam" id="PF13416">
    <property type="entry name" value="SBP_bac_8"/>
    <property type="match status" value="1"/>
</dbReference>
<evidence type="ECO:0000256" key="3">
    <source>
        <dbReference type="SAM" id="SignalP"/>
    </source>
</evidence>
<dbReference type="SUPFAM" id="SSF53850">
    <property type="entry name" value="Periplasmic binding protein-like II"/>
    <property type="match status" value="1"/>
</dbReference>
<dbReference type="EMBL" id="JACZEP010000003">
    <property type="protein sequence ID" value="MBE1205119.1"/>
    <property type="molecule type" value="Genomic_DNA"/>
</dbReference>
<evidence type="ECO:0000313" key="5">
    <source>
        <dbReference type="Proteomes" id="UP000598227"/>
    </source>
</evidence>
<evidence type="ECO:0000256" key="1">
    <source>
        <dbReference type="ARBA" id="ARBA00022729"/>
    </source>
</evidence>
<accession>A0ABR9GN74</accession>
<evidence type="ECO:0000256" key="2">
    <source>
        <dbReference type="ARBA" id="ARBA00022764"/>
    </source>
</evidence>
<dbReference type="PANTHER" id="PTHR30222">
    <property type="entry name" value="SPERMIDINE/PUTRESCINE-BINDING PERIPLASMIC PROTEIN"/>
    <property type="match status" value="1"/>
</dbReference>
<dbReference type="RefSeq" id="WP_192566682.1">
    <property type="nucleotide sequence ID" value="NZ_JACZEP010000003.1"/>
</dbReference>
<keyword evidence="5" id="KW-1185">Reference proteome</keyword>
<dbReference type="PANTHER" id="PTHR30222:SF2">
    <property type="entry name" value="ABC TRANSPORTER SUBSTRATE-BINDING PROTEIN"/>
    <property type="match status" value="1"/>
</dbReference>